<dbReference type="PANTHER" id="PTHR33121:SF70">
    <property type="entry name" value="SIGNALING PROTEIN YKOW"/>
    <property type="match status" value="1"/>
</dbReference>
<dbReference type="Proteomes" id="UP001556637">
    <property type="component" value="Unassembled WGS sequence"/>
</dbReference>
<proteinExistence type="predicted"/>
<evidence type="ECO:0000313" key="4">
    <source>
        <dbReference type="EMBL" id="MEX0430702.1"/>
    </source>
</evidence>
<dbReference type="SMART" id="SM00052">
    <property type="entry name" value="EAL"/>
    <property type="match status" value="1"/>
</dbReference>
<dbReference type="SUPFAM" id="SSF141868">
    <property type="entry name" value="EAL domain-like"/>
    <property type="match status" value="1"/>
</dbReference>
<dbReference type="PROSITE" id="PS50887">
    <property type="entry name" value="GGDEF"/>
    <property type="match status" value="1"/>
</dbReference>
<keyword evidence="5" id="KW-1185">Reference proteome</keyword>
<feature type="transmembrane region" description="Helical" evidence="1">
    <location>
        <begin position="45"/>
        <end position="66"/>
    </location>
</feature>
<sequence length="700" mass="77628">MPEHPVAPSVGVPAAPGAAGVNVDLHRAGTDEVVSPRFGWLHDRLTVTLLAALLVALFSVAVYLAVDVQKDIAENRSIGSDNYSWTIFQLETDYLRLINTFDHYLTMRAKDGGVSDEDFAELKQKFDIFYSRIGVAVASITNQLGGPALSQFTETLLKRRDEWAMRFDALAPEHRSADWMPLYRSLAGASGTIRGGVLGALDAIIEKRDRERSARLAGWEDYVRLIILMLALIAGGLLVTFYILRGLRQQQSDLLDRSRELAVQSVTDPLTGVFSRRILERLFPENKSPYDIALLSYDIDDFKRTNDLWGHTVGDALLRVVARTLDATKGPGAIAVRMGGEEFAVITDWPGWAAAKHLDERIRDSISAGDVTLCGTTVQCTVSGGIARLMPGDEIDSALRWADEAMRTAKRMGKNRSCFADEDFFAARMVGGQLVDAASVEAALENGEIQFFIQPIVSMSAGVLAGYETLIRWVTADGTIHAPPVFLQDYKKLVEYPDGFHHIETNICRVLKALPEDIGKFISLNLSLDFIYHEENLNRLIRLAERIRSEFSYRLVVELSEASASGELIQSHLQNQAESLTAQAVELALDDFGREASNIDRIADLPVSIVKLDKKLIDELDSNPRSEAAVAGLVTMMQRLGLRVVAEGVETVNQARKLFHMGVSEHQGFLYARPLPPEAMSERQPHIERLIQRDIRTQGR</sequence>
<dbReference type="SMART" id="SM00267">
    <property type="entry name" value="GGDEF"/>
    <property type="match status" value="1"/>
</dbReference>
<comment type="caution">
    <text evidence="4">The sequence shown here is derived from an EMBL/GenBank/DDBJ whole genome shotgun (WGS) entry which is preliminary data.</text>
</comment>
<protein>
    <submittedName>
        <fullName evidence="4">GGDEF and EAL domain-containing protein</fullName>
    </submittedName>
</protein>
<dbReference type="Gene3D" id="3.20.20.450">
    <property type="entry name" value="EAL domain"/>
    <property type="match status" value="1"/>
</dbReference>
<feature type="transmembrane region" description="Helical" evidence="1">
    <location>
        <begin position="222"/>
        <end position="244"/>
    </location>
</feature>
<evidence type="ECO:0000313" key="5">
    <source>
        <dbReference type="Proteomes" id="UP001556637"/>
    </source>
</evidence>
<reference evidence="4 5" key="1">
    <citation type="submission" date="2024-02" db="EMBL/GenBank/DDBJ databases">
        <title>New especies of Spiribacter isolated from saline water.</title>
        <authorList>
            <person name="Leon M.J."/>
            <person name="De La Haba R."/>
            <person name="Sanchez-Porro C."/>
            <person name="Ventosa A."/>
        </authorList>
    </citation>
    <scope>NUCLEOTIDE SEQUENCE [LARGE SCALE GENOMIC DNA]</scope>
    <source>
        <strain evidence="5">ag22IC4-189</strain>
    </source>
</reference>
<gene>
    <name evidence="4" type="ORF">V6X30_04700</name>
</gene>
<dbReference type="InterPro" id="IPR035919">
    <property type="entry name" value="EAL_sf"/>
</dbReference>
<dbReference type="Pfam" id="PF00563">
    <property type="entry name" value="EAL"/>
    <property type="match status" value="1"/>
</dbReference>
<accession>A0ABV3T662</accession>
<dbReference type="InterPro" id="IPR043128">
    <property type="entry name" value="Rev_trsase/Diguanyl_cyclase"/>
</dbReference>
<keyword evidence="1" id="KW-0472">Membrane</keyword>
<dbReference type="Gene3D" id="3.30.70.270">
    <property type="match status" value="1"/>
</dbReference>
<keyword evidence="1" id="KW-1133">Transmembrane helix</keyword>
<feature type="domain" description="EAL" evidence="2">
    <location>
        <begin position="433"/>
        <end position="688"/>
    </location>
</feature>
<organism evidence="4 5">
    <name type="scientific">Spiribacter insolitus</name>
    <dbReference type="NCBI Taxonomy" id="3122417"/>
    <lineage>
        <taxon>Bacteria</taxon>
        <taxon>Pseudomonadati</taxon>
        <taxon>Pseudomonadota</taxon>
        <taxon>Gammaproteobacteria</taxon>
        <taxon>Chromatiales</taxon>
        <taxon>Ectothiorhodospiraceae</taxon>
        <taxon>Spiribacter</taxon>
    </lineage>
</organism>
<dbReference type="InterPro" id="IPR001633">
    <property type="entry name" value="EAL_dom"/>
</dbReference>
<keyword evidence="1" id="KW-0812">Transmembrane</keyword>
<dbReference type="InterPro" id="IPR050706">
    <property type="entry name" value="Cyclic-di-GMP_PDE-like"/>
</dbReference>
<dbReference type="RefSeq" id="WP_367983490.1">
    <property type="nucleotide sequence ID" value="NZ_JBAKFF010000001.1"/>
</dbReference>
<dbReference type="PROSITE" id="PS50883">
    <property type="entry name" value="EAL"/>
    <property type="match status" value="1"/>
</dbReference>
<evidence type="ECO:0000259" key="2">
    <source>
        <dbReference type="PROSITE" id="PS50883"/>
    </source>
</evidence>
<dbReference type="InterPro" id="IPR029787">
    <property type="entry name" value="Nucleotide_cyclase"/>
</dbReference>
<name>A0ABV3T662_9GAMM</name>
<dbReference type="InterPro" id="IPR000160">
    <property type="entry name" value="GGDEF_dom"/>
</dbReference>
<dbReference type="CDD" id="cd01949">
    <property type="entry name" value="GGDEF"/>
    <property type="match status" value="1"/>
</dbReference>
<dbReference type="Pfam" id="PF00990">
    <property type="entry name" value="GGDEF"/>
    <property type="match status" value="1"/>
</dbReference>
<dbReference type="EMBL" id="JBAKFF010000001">
    <property type="protein sequence ID" value="MEX0430702.1"/>
    <property type="molecule type" value="Genomic_DNA"/>
</dbReference>
<dbReference type="PANTHER" id="PTHR33121">
    <property type="entry name" value="CYCLIC DI-GMP PHOSPHODIESTERASE PDEF"/>
    <property type="match status" value="1"/>
</dbReference>
<dbReference type="CDD" id="cd01948">
    <property type="entry name" value="EAL"/>
    <property type="match status" value="1"/>
</dbReference>
<dbReference type="NCBIfam" id="TIGR00254">
    <property type="entry name" value="GGDEF"/>
    <property type="match status" value="1"/>
</dbReference>
<evidence type="ECO:0000259" key="3">
    <source>
        <dbReference type="PROSITE" id="PS50887"/>
    </source>
</evidence>
<evidence type="ECO:0000256" key="1">
    <source>
        <dbReference type="SAM" id="Phobius"/>
    </source>
</evidence>
<feature type="domain" description="GGDEF" evidence="3">
    <location>
        <begin position="290"/>
        <end position="422"/>
    </location>
</feature>
<dbReference type="SUPFAM" id="SSF55073">
    <property type="entry name" value="Nucleotide cyclase"/>
    <property type="match status" value="1"/>
</dbReference>